<comment type="cofactor">
    <cofactor evidence="1">
        <name>Mg(2+)</name>
        <dbReference type="ChEBI" id="CHEBI:18420"/>
    </cofactor>
</comment>
<dbReference type="OMA" id="GYTNFRE"/>
<keyword evidence="4 17" id="KW-0723">Serine/threonine-protein kinase</keyword>
<dbReference type="Pfam" id="PF01163">
    <property type="entry name" value="RIO1"/>
    <property type="match status" value="1"/>
</dbReference>
<dbReference type="EC" id="2.7.11.1" evidence="3"/>
<evidence type="ECO:0000256" key="5">
    <source>
        <dbReference type="ARBA" id="ARBA00022679"/>
    </source>
</evidence>
<sequence>MVKLDPSFFRFMSKEEFRVLTAIEMGMRNHELVPLELIIQISKLNQSLVVRSMKDLHKHKLVWHSTMPYNGYRLTYLGYDYLALRTLTQRGVITGVAQKIGVGKEADIYLATNEKGDELVLKFHRLGRTSFRAVKKKRDYTKGRVTTNWLYLSRLSAQKEFAFMKALYTKGFPTPIPVDCNRHCVLMSRVKGTLLANVREIEEPIAVFHQGLDLAVKLAECGLIHCDLNEFNLILSDDDKLTMIDFPQMVSVHCSEAEEFFDRDVGCIKTFFWKRFGFGTEEVITLKDIEQTENLDEEVKASGFDFKNEKLLEKARKEFVEDDSVDEEMKDDIEEDANGNDENSDNDELEENEEQE</sequence>
<dbReference type="Gene3D" id="1.10.510.10">
    <property type="entry name" value="Transferase(Phosphotransferase) domain 1"/>
    <property type="match status" value="1"/>
</dbReference>
<keyword evidence="5 17" id="KW-0808">Transferase</keyword>
<evidence type="ECO:0000256" key="14">
    <source>
        <dbReference type="ARBA" id="ARBA00068837"/>
    </source>
</evidence>
<dbReference type="InterPro" id="IPR018934">
    <property type="entry name" value="RIO_dom"/>
</dbReference>
<dbReference type="Gene3D" id="1.10.10.10">
    <property type="entry name" value="Winged helix-like DNA-binding domain superfamily/Winged helix DNA-binding domain"/>
    <property type="match status" value="1"/>
</dbReference>
<evidence type="ECO:0000256" key="6">
    <source>
        <dbReference type="ARBA" id="ARBA00022723"/>
    </source>
</evidence>
<dbReference type="FunFam" id="1.10.510.10:FF:000601">
    <property type="entry name" value="Atypical/RIO/RIO2 protein kinase"/>
    <property type="match status" value="1"/>
</dbReference>
<dbReference type="GO" id="GO:0005524">
    <property type="term" value="F:ATP binding"/>
    <property type="evidence" value="ECO:0007669"/>
    <property type="project" value="UniProtKB-KW"/>
</dbReference>
<dbReference type="OrthoDB" id="10258631at2759"/>
<dbReference type="InterPro" id="IPR036388">
    <property type="entry name" value="WH-like_DNA-bd_sf"/>
</dbReference>
<dbReference type="FunFam" id="3.30.200.20:FF:000052">
    <property type="entry name" value="Serine/threonine-protein kinase RIO2"/>
    <property type="match status" value="1"/>
</dbReference>
<feature type="region of interest" description="Disordered" evidence="15">
    <location>
        <begin position="319"/>
        <end position="356"/>
    </location>
</feature>
<evidence type="ECO:0000256" key="10">
    <source>
        <dbReference type="ARBA" id="ARBA00022842"/>
    </source>
</evidence>
<dbReference type="SUPFAM" id="SSF46785">
    <property type="entry name" value="Winged helix' DNA-binding domain"/>
    <property type="match status" value="1"/>
</dbReference>
<dbReference type="CDD" id="cd05144">
    <property type="entry name" value="RIO2_C"/>
    <property type="match status" value="1"/>
</dbReference>
<accession>B0EFP4</accession>
<evidence type="ECO:0000256" key="2">
    <source>
        <dbReference type="ARBA" id="ARBA00009196"/>
    </source>
</evidence>
<dbReference type="GeneID" id="5882074"/>
<gene>
    <name evidence="17" type="ORF">EDI_271910</name>
</gene>
<evidence type="ECO:0000256" key="7">
    <source>
        <dbReference type="ARBA" id="ARBA00022741"/>
    </source>
</evidence>
<dbReference type="Proteomes" id="UP000008076">
    <property type="component" value="Unassembled WGS sequence"/>
</dbReference>
<comment type="catalytic activity">
    <reaction evidence="12">
        <text>L-seryl-[protein] + ATP = O-phospho-L-seryl-[protein] + ADP + H(+)</text>
        <dbReference type="Rhea" id="RHEA:17989"/>
        <dbReference type="Rhea" id="RHEA-COMP:9863"/>
        <dbReference type="Rhea" id="RHEA-COMP:11604"/>
        <dbReference type="ChEBI" id="CHEBI:15378"/>
        <dbReference type="ChEBI" id="CHEBI:29999"/>
        <dbReference type="ChEBI" id="CHEBI:30616"/>
        <dbReference type="ChEBI" id="CHEBI:83421"/>
        <dbReference type="ChEBI" id="CHEBI:456216"/>
        <dbReference type="EC" id="2.7.11.1"/>
    </reaction>
</comment>
<dbReference type="InterPro" id="IPR011009">
    <property type="entry name" value="Kinase-like_dom_sf"/>
</dbReference>
<evidence type="ECO:0000256" key="13">
    <source>
        <dbReference type="ARBA" id="ARBA00068353"/>
    </source>
</evidence>
<evidence type="ECO:0000256" key="12">
    <source>
        <dbReference type="ARBA" id="ARBA00048679"/>
    </source>
</evidence>
<dbReference type="Gene3D" id="3.30.200.20">
    <property type="entry name" value="Phosphorylase Kinase, domain 1"/>
    <property type="match status" value="1"/>
</dbReference>
<keyword evidence="9" id="KW-0067">ATP-binding</keyword>
<evidence type="ECO:0000256" key="1">
    <source>
        <dbReference type="ARBA" id="ARBA00001946"/>
    </source>
</evidence>
<dbReference type="InterPro" id="IPR030484">
    <property type="entry name" value="Rio2"/>
</dbReference>
<dbReference type="GO" id="GO:0005634">
    <property type="term" value="C:nucleus"/>
    <property type="evidence" value="ECO:0007669"/>
    <property type="project" value="TreeGrafter"/>
</dbReference>
<dbReference type="InterPro" id="IPR036390">
    <property type="entry name" value="WH_DNA-bd_sf"/>
</dbReference>
<dbReference type="GO" id="GO:0030490">
    <property type="term" value="P:maturation of SSU-rRNA"/>
    <property type="evidence" value="ECO:0007669"/>
    <property type="project" value="TreeGrafter"/>
</dbReference>
<name>B0EFP4_ENTDS</name>
<dbReference type="GO" id="GO:0106310">
    <property type="term" value="F:protein serine kinase activity"/>
    <property type="evidence" value="ECO:0007669"/>
    <property type="project" value="RHEA"/>
</dbReference>
<dbReference type="GO" id="GO:0004674">
    <property type="term" value="F:protein serine/threonine kinase activity"/>
    <property type="evidence" value="ECO:0007669"/>
    <property type="project" value="UniProtKB-KW"/>
</dbReference>
<evidence type="ECO:0000313" key="18">
    <source>
        <dbReference type="Proteomes" id="UP000008076"/>
    </source>
</evidence>
<dbReference type="AlphaFoldDB" id="B0EFP4"/>
<evidence type="ECO:0000256" key="9">
    <source>
        <dbReference type="ARBA" id="ARBA00022840"/>
    </source>
</evidence>
<keyword evidence="8 17" id="KW-0418">Kinase</keyword>
<dbReference type="GO" id="GO:0005829">
    <property type="term" value="C:cytosol"/>
    <property type="evidence" value="ECO:0007669"/>
    <property type="project" value="TreeGrafter"/>
</dbReference>
<organism evidence="18">
    <name type="scientific">Entamoeba dispar (strain ATCC PRA-260 / SAW760)</name>
    <dbReference type="NCBI Taxonomy" id="370354"/>
    <lineage>
        <taxon>Eukaryota</taxon>
        <taxon>Amoebozoa</taxon>
        <taxon>Evosea</taxon>
        <taxon>Archamoebae</taxon>
        <taxon>Mastigamoebida</taxon>
        <taxon>Entamoebidae</taxon>
        <taxon>Entamoeba</taxon>
    </lineage>
</organism>
<dbReference type="KEGG" id="edi:EDI_271910"/>
<dbReference type="SMART" id="SM00090">
    <property type="entry name" value="RIO"/>
    <property type="match status" value="1"/>
</dbReference>
<keyword evidence="7" id="KW-0547">Nucleotide-binding</keyword>
<evidence type="ECO:0000256" key="15">
    <source>
        <dbReference type="SAM" id="MobiDB-lite"/>
    </source>
</evidence>
<evidence type="ECO:0000256" key="3">
    <source>
        <dbReference type="ARBA" id="ARBA00012513"/>
    </source>
</evidence>
<dbReference type="EMBL" id="DS549061">
    <property type="protein sequence ID" value="EDR26675.1"/>
    <property type="molecule type" value="Genomic_DNA"/>
</dbReference>
<dbReference type="InterPro" id="IPR000687">
    <property type="entry name" value="RIO_kinase"/>
</dbReference>
<dbReference type="RefSeq" id="XP_001737055.1">
    <property type="nucleotide sequence ID" value="XM_001737003.1"/>
</dbReference>
<dbReference type="Pfam" id="PF09202">
    <property type="entry name" value="Rio2_N"/>
    <property type="match status" value="1"/>
</dbReference>
<feature type="domain" description="RIO kinase" evidence="16">
    <location>
        <begin position="65"/>
        <end position="291"/>
    </location>
</feature>
<dbReference type="SUPFAM" id="SSF56112">
    <property type="entry name" value="Protein kinase-like (PK-like)"/>
    <property type="match status" value="1"/>
</dbReference>
<dbReference type="eggNOG" id="KOG2268">
    <property type="taxonomic scope" value="Eukaryota"/>
</dbReference>
<comment type="catalytic activity">
    <reaction evidence="11">
        <text>L-threonyl-[protein] + ATP = O-phospho-L-threonyl-[protein] + ADP + H(+)</text>
        <dbReference type="Rhea" id="RHEA:46608"/>
        <dbReference type="Rhea" id="RHEA-COMP:11060"/>
        <dbReference type="Rhea" id="RHEA-COMP:11605"/>
        <dbReference type="ChEBI" id="CHEBI:15378"/>
        <dbReference type="ChEBI" id="CHEBI:30013"/>
        <dbReference type="ChEBI" id="CHEBI:30616"/>
        <dbReference type="ChEBI" id="CHEBI:61977"/>
        <dbReference type="ChEBI" id="CHEBI:456216"/>
        <dbReference type="EC" id="2.7.11.1"/>
    </reaction>
</comment>
<keyword evidence="6" id="KW-0479">Metal-binding</keyword>
<keyword evidence="18" id="KW-1185">Reference proteome</keyword>
<feature type="compositionally biased region" description="Acidic residues" evidence="15">
    <location>
        <begin position="320"/>
        <end position="356"/>
    </location>
</feature>
<evidence type="ECO:0000256" key="11">
    <source>
        <dbReference type="ARBA" id="ARBA00047899"/>
    </source>
</evidence>
<proteinExistence type="inferred from homology"/>
<evidence type="ECO:0000256" key="4">
    <source>
        <dbReference type="ARBA" id="ARBA00022527"/>
    </source>
</evidence>
<keyword evidence="10" id="KW-0460">Magnesium</keyword>
<protein>
    <recommendedName>
        <fullName evidence="13">Serine/threonine-protein kinase RIO2</fullName>
        <ecNumber evidence="3">2.7.11.1</ecNumber>
    </recommendedName>
    <alternativeName>
        <fullName evidence="14">Serine/threonine-protein kinase rio2</fullName>
    </alternativeName>
</protein>
<evidence type="ECO:0000259" key="16">
    <source>
        <dbReference type="SMART" id="SM00090"/>
    </source>
</evidence>
<dbReference type="PANTHER" id="PTHR45852:SF1">
    <property type="entry name" value="SERINE_THREONINE-PROTEIN KINASE RIO2"/>
    <property type="match status" value="1"/>
</dbReference>
<dbReference type="GO" id="GO:0030688">
    <property type="term" value="C:preribosome, small subunit precursor"/>
    <property type="evidence" value="ECO:0007669"/>
    <property type="project" value="TreeGrafter"/>
</dbReference>
<dbReference type="VEuPathDB" id="AmoebaDB:EDI_271910"/>
<reference evidence="18" key="1">
    <citation type="submission" date="2007-12" db="EMBL/GenBank/DDBJ databases">
        <title>Annotation of Entamoeba dispar SAW760.</title>
        <authorList>
            <person name="Lorenzi H."/>
            <person name="Inman J."/>
            <person name="Schobel S."/>
            <person name="Amedeo P."/>
            <person name="Caler E."/>
        </authorList>
    </citation>
    <scope>NUCLEOTIDE SEQUENCE [LARGE SCALE GENOMIC DNA]</scope>
    <source>
        <strain evidence="18">ATCC PRA-260 / SAW760</strain>
    </source>
</reference>
<dbReference type="PANTHER" id="PTHR45852">
    <property type="entry name" value="SER/THR-PROTEIN KINASE RIO2"/>
    <property type="match status" value="1"/>
</dbReference>
<comment type="similarity">
    <text evidence="2">Belongs to the protein kinase superfamily. RIO-type Ser/Thr kinase family.</text>
</comment>
<dbReference type="FunFam" id="1.10.10.10:FF:000053">
    <property type="entry name" value="Serine/threonine-protein kinase RIO2"/>
    <property type="match status" value="1"/>
</dbReference>
<evidence type="ECO:0000313" key="17">
    <source>
        <dbReference type="EMBL" id="EDR26675.1"/>
    </source>
</evidence>
<evidence type="ECO:0000256" key="8">
    <source>
        <dbReference type="ARBA" id="ARBA00022777"/>
    </source>
</evidence>
<dbReference type="InterPro" id="IPR015285">
    <property type="entry name" value="RIO2_wHTH_N"/>
</dbReference>
<dbReference type="GO" id="GO:0046872">
    <property type="term" value="F:metal ion binding"/>
    <property type="evidence" value="ECO:0007669"/>
    <property type="project" value="UniProtKB-KW"/>
</dbReference>